<sequence>MINSQRGHIPCKKGLDLNKFTKVLKRQRDELSVDAYAMLDSRLIKMTLSSQKDMFSFLNRGRSGLEELQAKYPAMSATECEYIAASEAAMEAVWIRKFILGLGFVPTKMNL</sequence>
<dbReference type="EMBL" id="BQNB010020367">
    <property type="protein sequence ID" value="GJT95208.1"/>
    <property type="molecule type" value="Genomic_DNA"/>
</dbReference>
<dbReference type="Proteomes" id="UP001151760">
    <property type="component" value="Unassembled WGS sequence"/>
</dbReference>
<comment type="caution">
    <text evidence="1">The sequence shown here is derived from an EMBL/GenBank/DDBJ whole genome shotgun (WGS) entry which is preliminary data.</text>
</comment>
<name>A0ABQ5I506_9ASTR</name>
<organism evidence="1 2">
    <name type="scientific">Tanacetum coccineum</name>
    <dbReference type="NCBI Taxonomy" id="301880"/>
    <lineage>
        <taxon>Eukaryota</taxon>
        <taxon>Viridiplantae</taxon>
        <taxon>Streptophyta</taxon>
        <taxon>Embryophyta</taxon>
        <taxon>Tracheophyta</taxon>
        <taxon>Spermatophyta</taxon>
        <taxon>Magnoliopsida</taxon>
        <taxon>eudicotyledons</taxon>
        <taxon>Gunneridae</taxon>
        <taxon>Pentapetalae</taxon>
        <taxon>asterids</taxon>
        <taxon>campanulids</taxon>
        <taxon>Asterales</taxon>
        <taxon>Asteraceae</taxon>
        <taxon>Asteroideae</taxon>
        <taxon>Anthemideae</taxon>
        <taxon>Anthemidinae</taxon>
        <taxon>Tanacetum</taxon>
    </lineage>
</organism>
<proteinExistence type="predicted"/>
<gene>
    <name evidence="1" type="ORF">Tco_1090726</name>
</gene>
<keyword evidence="2" id="KW-1185">Reference proteome</keyword>
<accession>A0ABQ5I506</accession>
<reference evidence="1" key="2">
    <citation type="submission" date="2022-01" db="EMBL/GenBank/DDBJ databases">
        <authorList>
            <person name="Yamashiro T."/>
            <person name="Shiraishi A."/>
            <person name="Satake H."/>
            <person name="Nakayama K."/>
        </authorList>
    </citation>
    <scope>NUCLEOTIDE SEQUENCE</scope>
</reference>
<reference evidence="1" key="1">
    <citation type="journal article" date="2022" name="Int. J. Mol. Sci.">
        <title>Draft Genome of Tanacetum Coccineum: Genomic Comparison of Closely Related Tanacetum-Family Plants.</title>
        <authorList>
            <person name="Yamashiro T."/>
            <person name="Shiraishi A."/>
            <person name="Nakayama K."/>
            <person name="Satake H."/>
        </authorList>
    </citation>
    <scope>NUCLEOTIDE SEQUENCE</scope>
</reference>
<protein>
    <submittedName>
        <fullName evidence="1">Uncharacterized protein</fullName>
    </submittedName>
</protein>
<evidence type="ECO:0000313" key="1">
    <source>
        <dbReference type="EMBL" id="GJT95208.1"/>
    </source>
</evidence>
<evidence type="ECO:0000313" key="2">
    <source>
        <dbReference type="Proteomes" id="UP001151760"/>
    </source>
</evidence>